<keyword evidence="4 7" id="KW-0223">Dioxygenase</keyword>
<evidence type="ECO:0000256" key="6">
    <source>
        <dbReference type="ARBA" id="ARBA00023004"/>
    </source>
</evidence>
<dbReference type="NCBIfam" id="NF009763">
    <property type="entry name" value="PRK13264.1"/>
    <property type="match status" value="1"/>
</dbReference>
<dbReference type="EMBL" id="QYTV02000001">
    <property type="protein sequence ID" value="RST77737.1"/>
    <property type="molecule type" value="Genomic_DNA"/>
</dbReference>
<feature type="binding site" evidence="7">
    <location>
        <position position="132"/>
    </location>
    <ligand>
        <name>Fe cation</name>
        <dbReference type="ChEBI" id="CHEBI:24875"/>
        <label>2</label>
    </ligand>
</feature>
<dbReference type="GO" id="GO:0005737">
    <property type="term" value="C:cytoplasm"/>
    <property type="evidence" value="ECO:0007669"/>
    <property type="project" value="TreeGrafter"/>
</dbReference>
<dbReference type="NCBIfam" id="TIGR03037">
    <property type="entry name" value="anthran_nbaC"/>
    <property type="match status" value="1"/>
</dbReference>
<feature type="binding site" evidence="7">
    <location>
        <position position="55"/>
    </location>
    <ligand>
        <name>Fe cation</name>
        <dbReference type="ChEBI" id="CHEBI:24875"/>
        <label>1</label>
        <note>catalytic</note>
    </ligand>
</feature>
<feature type="binding site" evidence="7">
    <location>
        <position position="61"/>
    </location>
    <ligand>
        <name>Fe cation</name>
        <dbReference type="ChEBI" id="CHEBI:24875"/>
        <label>1</label>
        <note>catalytic</note>
    </ligand>
</feature>
<comment type="catalytic activity">
    <reaction evidence="7">
        <text>3-hydroxyanthranilate + O2 = (2Z,4Z)-2-amino-3-carboxymuconate 6-semialdehyde</text>
        <dbReference type="Rhea" id="RHEA:17953"/>
        <dbReference type="ChEBI" id="CHEBI:15379"/>
        <dbReference type="ChEBI" id="CHEBI:36559"/>
        <dbReference type="ChEBI" id="CHEBI:77612"/>
        <dbReference type="EC" id="1.13.11.6"/>
    </reaction>
</comment>
<dbReference type="GO" id="GO:0043420">
    <property type="term" value="P:anthranilate metabolic process"/>
    <property type="evidence" value="ECO:0007669"/>
    <property type="project" value="UniProtKB-UniRule"/>
</dbReference>
<evidence type="ECO:0000256" key="7">
    <source>
        <dbReference type="HAMAP-Rule" id="MF_00825"/>
    </source>
</evidence>
<gene>
    <name evidence="7" type="primary">nbaC</name>
    <name evidence="8" type="ORF">D4T97_002525</name>
</gene>
<comment type="function">
    <text evidence="1 7">Catalyzes the oxidative ring opening of 3-hydroxyanthranilate to 2-amino-3-carboxymuconate semialdehyde, which spontaneously cyclizes to quinolinate.</text>
</comment>
<feature type="binding site" evidence="7">
    <location>
        <position position="114"/>
    </location>
    <ligand>
        <name>substrate</name>
    </ligand>
</feature>
<sequence length="181" mass="20713">MSKDTIRTFQASSLKGWIEENKDQLQPPVNNKEMFPGSNMIVMMVGGPNRRRDFHISPAEEFFYQIKGDCFVEIINDEGKREVVTVKEGEVFLLPANVPHSPHRVADTIGMVIEEPRGKGVEEHMVWYCDHCDHEMHRVTLELTDIAVQLKAAIEEFDSSKDLRTCEKCGHVMPEEAGLWK</sequence>
<feature type="binding site" evidence="7">
    <location>
        <position position="100"/>
    </location>
    <ligand>
        <name>Fe cation</name>
        <dbReference type="ChEBI" id="CHEBI:24875"/>
        <label>1</label>
        <note>catalytic</note>
    </ligand>
</feature>
<feature type="binding site" evidence="7">
    <location>
        <position position="104"/>
    </location>
    <ligand>
        <name>substrate</name>
    </ligand>
</feature>
<dbReference type="GO" id="GO:0019805">
    <property type="term" value="P:quinolinate biosynthetic process"/>
    <property type="evidence" value="ECO:0007669"/>
    <property type="project" value="UniProtKB-UniRule"/>
</dbReference>
<accession>A0A429Y8B7</accession>
<dbReference type="HAMAP" id="MF_00825">
    <property type="entry name" value="3_HAO"/>
    <property type="match status" value="1"/>
</dbReference>
<dbReference type="GO" id="GO:0000334">
    <property type="term" value="F:3-hydroxyanthranilate 3,4-dioxygenase activity"/>
    <property type="evidence" value="ECO:0007669"/>
    <property type="project" value="UniProtKB-UniRule"/>
</dbReference>
<reference evidence="8" key="1">
    <citation type="submission" date="2018-12" db="EMBL/GenBank/DDBJ databases">
        <authorList>
            <person name="Sun L."/>
            <person name="Chen Z."/>
        </authorList>
    </citation>
    <scope>NUCLEOTIDE SEQUENCE [LARGE SCALE GENOMIC DNA]</scope>
    <source>
        <strain evidence="8">3-2-2</strain>
    </source>
</reference>
<dbReference type="InterPro" id="IPR014710">
    <property type="entry name" value="RmlC-like_jellyroll"/>
</dbReference>
<dbReference type="PANTHER" id="PTHR15497:SF1">
    <property type="entry name" value="3-HYDROXYANTHRANILATE 3,4-DIOXYGENASE"/>
    <property type="match status" value="1"/>
</dbReference>
<evidence type="ECO:0000313" key="9">
    <source>
        <dbReference type="Proteomes" id="UP000287156"/>
    </source>
</evidence>
<keyword evidence="5 7" id="KW-0560">Oxidoreductase</keyword>
<dbReference type="GO" id="GO:0009435">
    <property type="term" value="P:NAD+ biosynthetic process"/>
    <property type="evidence" value="ECO:0007669"/>
    <property type="project" value="UniProtKB-UniPathway"/>
</dbReference>
<keyword evidence="3 7" id="KW-0479">Metal-binding</keyword>
<comment type="cofactor">
    <cofactor evidence="7">
        <name>Fe(2+)</name>
        <dbReference type="ChEBI" id="CHEBI:29033"/>
    </cofactor>
    <text evidence="7">Binds 2 Fe(2+) ions per subunit.</text>
</comment>
<proteinExistence type="inferred from homology"/>
<name>A0A429Y8B7_9BACI</name>
<dbReference type="PANTHER" id="PTHR15497">
    <property type="entry name" value="3-HYDROXYANTHRANILATE 3,4-DIOXYGENASE"/>
    <property type="match status" value="1"/>
</dbReference>
<evidence type="ECO:0000256" key="3">
    <source>
        <dbReference type="ARBA" id="ARBA00022723"/>
    </source>
</evidence>
<evidence type="ECO:0000256" key="5">
    <source>
        <dbReference type="ARBA" id="ARBA00023002"/>
    </source>
</evidence>
<feature type="binding site" evidence="7">
    <location>
        <position position="51"/>
    </location>
    <ligand>
        <name>O2</name>
        <dbReference type="ChEBI" id="CHEBI:15379"/>
    </ligand>
</feature>
<dbReference type="SUPFAM" id="SSF51182">
    <property type="entry name" value="RmlC-like cupins"/>
    <property type="match status" value="1"/>
</dbReference>
<keyword evidence="2 7" id="KW-0662">Pyridine nucleotide biosynthesis</keyword>
<dbReference type="CDD" id="cd06123">
    <property type="entry name" value="cupin_HAO"/>
    <property type="match status" value="1"/>
</dbReference>
<feature type="binding site" evidence="7">
    <location>
        <position position="61"/>
    </location>
    <ligand>
        <name>substrate</name>
    </ligand>
</feature>
<dbReference type="Pfam" id="PF06052">
    <property type="entry name" value="3-HAO"/>
    <property type="match status" value="1"/>
</dbReference>
<feature type="binding site" evidence="7">
    <location>
        <position position="169"/>
    </location>
    <ligand>
        <name>Fe cation</name>
        <dbReference type="ChEBI" id="CHEBI:24875"/>
        <label>2</label>
    </ligand>
</feature>
<dbReference type="EC" id="1.13.11.6" evidence="7"/>
<comment type="similarity">
    <text evidence="7">Belongs to the 3-HAO family.</text>
</comment>
<dbReference type="AlphaFoldDB" id="A0A429Y8B7"/>
<dbReference type="Gene3D" id="2.60.120.10">
    <property type="entry name" value="Jelly Rolls"/>
    <property type="match status" value="1"/>
</dbReference>
<feature type="binding site" evidence="7">
    <location>
        <position position="166"/>
    </location>
    <ligand>
        <name>Fe cation</name>
        <dbReference type="ChEBI" id="CHEBI:24875"/>
        <label>2</label>
    </ligand>
</feature>
<dbReference type="InterPro" id="IPR011051">
    <property type="entry name" value="RmlC_Cupin_sf"/>
</dbReference>
<dbReference type="OrthoDB" id="5002379at2"/>
<dbReference type="Proteomes" id="UP000287156">
    <property type="component" value="Unassembled WGS sequence"/>
</dbReference>
<dbReference type="UniPathway" id="UPA00253">
    <property type="reaction ID" value="UER00330"/>
</dbReference>
<feature type="binding site" evidence="7">
    <location>
        <position position="129"/>
    </location>
    <ligand>
        <name>Fe cation</name>
        <dbReference type="ChEBI" id="CHEBI:24875"/>
        <label>2</label>
    </ligand>
</feature>
<dbReference type="GO" id="GO:0006569">
    <property type="term" value="P:L-tryptophan catabolic process"/>
    <property type="evidence" value="ECO:0007669"/>
    <property type="project" value="UniProtKB-UniRule"/>
</dbReference>
<comment type="pathway">
    <text evidence="7">Cofactor biosynthesis; NAD(+) biosynthesis; quinolinate from L-kynurenine: step 3/3.</text>
</comment>
<evidence type="ECO:0000313" key="8">
    <source>
        <dbReference type="EMBL" id="RST77737.1"/>
    </source>
</evidence>
<dbReference type="RefSeq" id="WP_126047320.1">
    <property type="nucleotide sequence ID" value="NZ_QYTV02000001.1"/>
</dbReference>
<dbReference type="InterPro" id="IPR010329">
    <property type="entry name" value="3hydroanth_dOase"/>
</dbReference>
<dbReference type="GO" id="GO:0008198">
    <property type="term" value="F:ferrous iron binding"/>
    <property type="evidence" value="ECO:0007669"/>
    <property type="project" value="UniProtKB-UniRule"/>
</dbReference>
<evidence type="ECO:0000256" key="2">
    <source>
        <dbReference type="ARBA" id="ARBA00022642"/>
    </source>
</evidence>
<comment type="caution">
    <text evidence="8">The sequence shown here is derived from an EMBL/GenBank/DDBJ whole genome shotgun (WGS) entry which is preliminary data.</text>
</comment>
<keyword evidence="6 7" id="KW-0408">Iron</keyword>
<evidence type="ECO:0000256" key="1">
    <source>
        <dbReference type="ARBA" id="ARBA00002752"/>
    </source>
</evidence>
<protein>
    <recommendedName>
        <fullName evidence="7">3-hydroxyanthranilate 3,4-dioxygenase</fullName>
        <ecNumber evidence="7">1.13.11.6</ecNumber>
    </recommendedName>
    <alternativeName>
        <fullName evidence="7">3-hydroxyanthranilate oxygenase</fullName>
        <shortName evidence="7">3-HAO</shortName>
    </alternativeName>
    <alternativeName>
        <fullName evidence="7">3-hydroxyanthranilic acid dioxygenase</fullName>
        <shortName evidence="7">HAD</shortName>
    </alternativeName>
</protein>
<organism evidence="8 9">
    <name type="scientific">Siminovitchia acidinfaciens</name>
    <dbReference type="NCBI Taxonomy" id="2321395"/>
    <lineage>
        <taxon>Bacteria</taxon>
        <taxon>Bacillati</taxon>
        <taxon>Bacillota</taxon>
        <taxon>Bacilli</taxon>
        <taxon>Bacillales</taxon>
        <taxon>Bacillaceae</taxon>
        <taxon>Siminovitchia</taxon>
    </lineage>
</organism>
<evidence type="ECO:0000256" key="4">
    <source>
        <dbReference type="ARBA" id="ARBA00022964"/>
    </source>
</evidence>
<keyword evidence="9" id="KW-1185">Reference proteome</keyword>